<dbReference type="STRING" id="267212.GCA_001063965_01824"/>
<dbReference type="PANTHER" id="PTHR34475:SF1">
    <property type="entry name" value="CYTOSKELETON PROTEIN RODZ"/>
    <property type="match status" value="1"/>
</dbReference>
<feature type="transmembrane region" description="Helical" evidence="1">
    <location>
        <begin position="118"/>
        <end position="138"/>
    </location>
</feature>
<dbReference type="InterPro" id="IPR001387">
    <property type="entry name" value="Cro/C1-type_HTH"/>
</dbReference>
<dbReference type="Pfam" id="PF13464">
    <property type="entry name" value="RodZ_C"/>
    <property type="match status" value="1"/>
</dbReference>
<dbReference type="CDD" id="cd00093">
    <property type="entry name" value="HTH_XRE"/>
    <property type="match status" value="1"/>
</dbReference>
<dbReference type="AlphaFoldDB" id="F2BFG9"/>
<dbReference type="OrthoDB" id="8561330at2"/>
<dbReference type="InterPro" id="IPR050400">
    <property type="entry name" value="Bact_Cytoskel_RodZ"/>
</dbReference>
<gene>
    <name evidence="3" type="ORF">HMPREF9123_2476</name>
</gene>
<dbReference type="PANTHER" id="PTHR34475">
    <property type="match status" value="1"/>
</dbReference>
<dbReference type="Gene3D" id="1.10.260.40">
    <property type="entry name" value="lambda repressor-like DNA-binding domains"/>
    <property type="match status" value="1"/>
</dbReference>
<accession>F2BFG9</accession>
<comment type="caution">
    <text evidence="3">The sequence shown here is derived from an EMBL/GenBank/DDBJ whole genome shotgun (WGS) entry which is preliminary data.</text>
</comment>
<keyword evidence="1" id="KW-1133">Transmembrane helix</keyword>
<dbReference type="RefSeq" id="WP_007343481.1">
    <property type="nucleotide sequence ID" value="NZ_GL878494.1"/>
</dbReference>
<evidence type="ECO:0000313" key="4">
    <source>
        <dbReference type="Proteomes" id="UP000004105"/>
    </source>
</evidence>
<sequence>MSENMENQVSANPAGEFGRLLRTQRESKGLSIGEVAERLKLSAKQIEAFEAGNYESMPESVFVRGFLRTYGRFLDLDDAVVSSHLDRIMPASGVRSRAPEADRQGGLNFQNQKTGRQFPTWIFGLLLIAAIGAGVYAWQGKSQEENNRQTTASEAGAGLGQVATPNIDTANVSVVPMQAAASAASQPEEAAADTGAAAGELLLKIRYRSMLVVKDKTGKELLHRIVPANSEHRFSGGAPYQVSIGIARGAQAAYGSQTINLADHMTDKKSASFSAGN</sequence>
<feature type="domain" description="HTH cro/C1-type" evidence="2">
    <location>
        <begin position="21"/>
        <end position="55"/>
    </location>
</feature>
<name>F2BFG9_9NEIS</name>
<dbReference type="Pfam" id="PF13413">
    <property type="entry name" value="HTH_25"/>
    <property type="match status" value="1"/>
</dbReference>
<dbReference type="SMART" id="SM00530">
    <property type="entry name" value="HTH_XRE"/>
    <property type="match status" value="1"/>
</dbReference>
<proteinExistence type="predicted"/>
<dbReference type="PROSITE" id="PS50943">
    <property type="entry name" value="HTH_CROC1"/>
    <property type="match status" value="1"/>
</dbReference>
<evidence type="ECO:0000313" key="3">
    <source>
        <dbReference type="EMBL" id="EGF08659.1"/>
    </source>
</evidence>
<keyword evidence="1" id="KW-0472">Membrane</keyword>
<evidence type="ECO:0000256" key="1">
    <source>
        <dbReference type="SAM" id="Phobius"/>
    </source>
</evidence>
<protein>
    <recommendedName>
        <fullName evidence="2">HTH cro/C1-type domain-containing protein</fullName>
    </recommendedName>
</protein>
<evidence type="ECO:0000259" key="2">
    <source>
        <dbReference type="PROSITE" id="PS50943"/>
    </source>
</evidence>
<keyword evidence="4" id="KW-1185">Reference proteome</keyword>
<dbReference type="InterPro" id="IPR010982">
    <property type="entry name" value="Lambda_DNA-bd_dom_sf"/>
</dbReference>
<keyword evidence="1" id="KW-0812">Transmembrane</keyword>
<organism evidence="3 4">
    <name type="scientific">Neisseria bacilliformis ATCC BAA-1200</name>
    <dbReference type="NCBI Taxonomy" id="888742"/>
    <lineage>
        <taxon>Bacteria</taxon>
        <taxon>Pseudomonadati</taxon>
        <taxon>Pseudomonadota</taxon>
        <taxon>Betaproteobacteria</taxon>
        <taxon>Neisseriales</taxon>
        <taxon>Neisseriaceae</taxon>
        <taxon>Neisseria</taxon>
    </lineage>
</organism>
<dbReference type="Proteomes" id="UP000004105">
    <property type="component" value="Unassembled WGS sequence"/>
</dbReference>
<dbReference type="SUPFAM" id="SSF47413">
    <property type="entry name" value="lambda repressor-like DNA-binding domains"/>
    <property type="match status" value="1"/>
</dbReference>
<dbReference type="InterPro" id="IPR025194">
    <property type="entry name" value="RodZ-like_C"/>
</dbReference>
<dbReference type="EMBL" id="AFAY01000049">
    <property type="protein sequence ID" value="EGF08659.1"/>
    <property type="molecule type" value="Genomic_DNA"/>
</dbReference>
<dbReference type="GO" id="GO:0003677">
    <property type="term" value="F:DNA binding"/>
    <property type="evidence" value="ECO:0007669"/>
    <property type="project" value="InterPro"/>
</dbReference>
<dbReference type="HOGENOM" id="CLU_047530_3_0_4"/>
<reference evidence="3 4" key="1">
    <citation type="submission" date="2011-02" db="EMBL/GenBank/DDBJ databases">
        <authorList>
            <person name="Muzny D."/>
            <person name="Qin X."/>
            <person name="Deng J."/>
            <person name="Jiang H."/>
            <person name="Liu Y."/>
            <person name="Qu J."/>
            <person name="Song X.-Z."/>
            <person name="Zhang L."/>
            <person name="Thornton R."/>
            <person name="Coyle M."/>
            <person name="Francisco L."/>
            <person name="Jackson L."/>
            <person name="Javaid M."/>
            <person name="Korchina V."/>
            <person name="Kovar C."/>
            <person name="Mata R."/>
            <person name="Mathew T."/>
            <person name="Ngo R."/>
            <person name="Nguyen L."/>
            <person name="Nguyen N."/>
            <person name="Okwuonu G."/>
            <person name="Ongeri F."/>
            <person name="Pham C."/>
            <person name="Simmons D."/>
            <person name="Wilczek-Boney K."/>
            <person name="Hale W."/>
            <person name="Jakkamsetti A."/>
            <person name="Pham P."/>
            <person name="Ruth R."/>
            <person name="San Lucas F."/>
            <person name="Warren J."/>
            <person name="Zhang J."/>
            <person name="Zhao Z."/>
            <person name="Zhou C."/>
            <person name="Zhu D."/>
            <person name="Lee S."/>
            <person name="Bess C."/>
            <person name="Blankenburg K."/>
            <person name="Forbes L."/>
            <person name="Fu Q."/>
            <person name="Gubbala S."/>
            <person name="Hirani K."/>
            <person name="Jayaseelan J.C."/>
            <person name="Lara F."/>
            <person name="Munidasa M."/>
            <person name="Palculict T."/>
            <person name="Patil S."/>
            <person name="Pu L.-L."/>
            <person name="Saada N."/>
            <person name="Tang L."/>
            <person name="Weissenberger G."/>
            <person name="Zhu Y."/>
            <person name="Hemphill L."/>
            <person name="Shang Y."/>
            <person name="Youmans B."/>
            <person name="Ayvaz T."/>
            <person name="Ross M."/>
            <person name="Santibanez J."/>
            <person name="Aqrawi P."/>
            <person name="Gross S."/>
            <person name="Joshi V."/>
            <person name="Fowler G."/>
            <person name="Nazareth L."/>
            <person name="Reid J."/>
            <person name="Worley K."/>
            <person name="Petrosino J."/>
            <person name="Highlander S."/>
            <person name="Gibbs R."/>
        </authorList>
    </citation>
    <scope>NUCLEOTIDE SEQUENCE [LARGE SCALE GENOMIC DNA]</scope>
    <source>
        <strain evidence="3 4">ATCC BAA-1200</strain>
    </source>
</reference>